<accession>A0A8J5MYV9</accession>
<evidence type="ECO:0000256" key="2">
    <source>
        <dbReference type="ARBA" id="ARBA00022670"/>
    </source>
</evidence>
<dbReference type="InterPro" id="IPR039417">
    <property type="entry name" value="Peptidase_C1A_papain-like"/>
</dbReference>
<sequence length="322" mass="36239">MWRSTTLVVAAVMGATAASITSLVQDEWQLFKLEYNKQYNTDVKEQFRMKIFMDNKHKVLEHNKHFAQNMTSFKLKLNHLGDMLRQEIISSMTGFTEMDTKNGIQDITAIYIPPDDDVLLPSSVDWRKKGAVTGVKNQGQCASGWAFSTTGSLEGQHFRRWSRLLNISEQNLIDCCHLCQGCQGARMDYAFTYIMQNNGIDSESYYPYEARALGYVSIPTGDEIALKAAVANIGPVSVAIDASLPSLHYYTHGSILSRCVLRPSTRLTHRALVVGYGSDWGHEYWVVKNSWSPYWGDHGYIKIARNRNNQCGIATSAGYPLV</sequence>
<dbReference type="PRINTS" id="PR00705">
    <property type="entry name" value="PAPAIN"/>
</dbReference>
<comment type="similarity">
    <text evidence="1">Belongs to the peptidase C1 family.</text>
</comment>
<dbReference type="InterPro" id="IPR038765">
    <property type="entry name" value="Papain-like_cys_pep_sf"/>
</dbReference>
<dbReference type="Pfam" id="PF08246">
    <property type="entry name" value="Inhibitor_I29"/>
    <property type="match status" value="1"/>
</dbReference>
<dbReference type="InterPro" id="IPR000668">
    <property type="entry name" value="Peptidase_C1A_C"/>
</dbReference>
<evidence type="ECO:0000256" key="3">
    <source>
        <dbReference type="ARBA" id="ARBA00022801"/>
    </source>
</evidence>
<dbReference type="FunFam" id="3.90.70.10:FF:000006">
    <property type="entry name" value="Cathepsin S"/>
    <property type="match status" value="1"/>
</dbReference>
<dbReference type="InterPro" id="IPR025661">
    <property type="entry name" value="Pept_asp_AS"/>
</dbReference>
<evidence type="ECO:0000256" key="1">
    <source>
        <dbReference type="ARBA" id="ARBA00008455"/>
    </source>
</evidence>
<keyword evidence="4" id="KW-0788">Thiol protease</keyword>
<keyword evidence="5" id="KW-0732">Signal</keyword>
<evidence type="ECO:0000313" key="9">
    <source>
        <dbReference type="Proteomes" id="UP000747542"/>
    </source>
</evidence>
<keyword evidence="3" id="KW-0378">Hydrolase</keyword>
<dbReference type="GO" id="GO:0008234">
    <property type="term" value="F:cysteine-type peptidase activity"/>
    <property type="evidence" value="ECO:0007669"/>
    <property type="project" value="UniProtKB-KW"/>
</dbReference>
<dbReference type="SMART" id="SM00645">
    <property type="entry name" value="Pept_C1"/>
    <property type="match status" value="1"/>
</dbReference>
<feature type="domain" description="Cathepsin propeptide inhibitor" evidence="7">
    <location>
        <begin position="28"/>
        <end position="88"/>
    </location>
</feature>
<evidence type="ECO:0000256" key="4">
    <source>
        <dbReference type="ARBA" id="ARBA00022807"/>
    </source>
</evidence>
<dbReference type="EMBL" id="JAHLQT010020319">
    <property type="protein sequence ID" value="KAG7168259.1"/>
    <property type="molecule type" value="Genomic_DNA"/>
</dbReference>
<dbReference type="GO" id="GO:0006508">
    <property type="term" value="P:proteolysis"/>
    <property type="evidence" value="ECO:0007669"/>
    <property type="project" value="UniProtKB-KW"/>
</dbReference>
<evidence type="ECO:0000259" key="7">
    <source>
        <dbReference type="SMART" id="SM00848"/>
    </source>
</evidence>
<keyword evidence="9" id="KW-1185">Reference proteome</keyword>
<gene>
    <name evidence="8" type="primary">Catl-L3</name>
    <name evidence="8" type="ORF">Hamer_G025510</name>
</gene>
<feature type="chain" id="PRO_5035183190" evidence="5">
    <location>
        <begin position="18"/>
        <end position="322"/>
    </location>
</feature>
<evidence type="ECO:0000256" key="5">
    <source>
        <dbReference type="SAM" id="SignalP"/>
    </source>
</evidence>
<reference evidence="8" key="1">
    <citation type="journal article" date="2021" name="Sci. Adv.">
        <title>The American lobster genome reveals insights on longevity, neural, and immune adaptations.</title>
        <authorList>
            <person name="Polinski J.M."/>
            <person name="Zimin A.V."/>
            <person name="Clark K.F."/>
            <person name="Kohn A.B."/>
            <person name="Sadowski N."/>
            <person name="Timp W."/>
            <person name="Ptitsyn A."/>
            <person name="Khanna P."/>
            <person name="Romanova D.Y."/>
            <person name="Williams P."/>
            <person name="Greenwood S.J."/>
            <person name="Moroz L.L."/>
            <person name="Walt D.R."/>
            <person name="Bodnar A.G."/>
        </authorList>
    </citation>
    <scope>NUCLEOTIDE SEQUENCE</scope>
    <source>
        <strain evidence="8">GMGI-L3</strain>
    </source>
</reference>
<name>A0A8J5MYV9_HOMAM</name>
<dbReference type="SUPFAM" id="SSF54001">
    <property type="entry name" value="Cysteine proteinases"/>
    <property type="match status" value="1"/>
</dbReference>
<dbReference type="InterPro" id="IPR013128">
    <property type="entry name" value="Peptidase_C1A"/>
</dbReference>
<protein>
    <submittedName>
        <fullName evidence="8">Cathepsin L-like 3</fullName>
    </submittedName>
</protein>
<evidence type="ECO:0000313" key="8">
    <source>
        <dbReference type="EMBL" id="KAG7168259.1"/>
    </source>
</evidence>
<feature type="signal peptide" evidence="5">
    <location>
        <begin position="1"/>
        <end position="17"/>
    </location>
</feature>
<dbReference type="PANTHER" id="PTHR12411">
    <property type="entry name" value="CYSTEINE PROTEASE FAMILY C1-RELATED"/>
    <property type="match status" value="1"/>
</dbReference>
<dbReference type="AlphaFoldDB" id="A0A8J5MYV9"/>
<dbReference type="InterPro" id="IPR013201">
    <property type="entry name" value="Prot_inhib_I29"/>
</dbReference>
<dbReference type="PROSITE" id="PS00640">
    <property type="entry name" value="THIOL_PROTEASE_ASN"/>
    <property type="match status" value="1"/>
</dbReference>
<organism evidence="8 9">
    <name type="scientific">Homarus americanus</name>
    <name type="common">American lobster</name>
    <dbReference type="NCBI Taxonomy" id="6706"/>
    <lineage>
        <taxon>Eukaryota</taxon>
        <taxon>Metazoa</taxon>
        <taxon>Ecdysozoa</taxon>
        <taxon>Arthropoda</taxon>
        <taxon>Crustacea</taxon>
        <taxon>Multicrustacea</taxon>
        <taxon>Malacostraca</taxon>
        <taxon>Eumalacostraca</taxon>
        <taxon>Eucarida</taxon>
        <taxon>Decapoda</taxon>
        <taxon>Pleocyemata</taxon>
        <taxon>Astacidea</taxon>
        <taxon>Nephropoidea</taxon>
        <taxon>Nephropidae</taxon>
        <taxon>Homarus</taxon>
    </lineage>
</organism>
<proteinExistence type="inferred from homology"/>
<comment type="caution">
    <text evidence="8">The sequence shown here is derived from an EMBL/GenBank/DDBJ whole genome shotgun (WGS) entry which is preliminary data.</text>
</comment>
<dbReference type="Pfam" id="PF00112">
    <property type="entry name" value="Peptidase_C1"/>
    <property type="match status" value="1"/>
</dbReference>
<feature type="domain" description="Peptidase C1A papain C-terminal" evidence="6">
    <location>
        <begin position="120"/>
        <end position="321"/>
    </location>
</feature>
<dbReference type="SMART" id="SM00848">
    <property type="entry name" value="Inhibitor_I29"/>
    <property type="match status" value="1"/>
</dbReference>
<dbReference type="Proteomes" id="UP000747542">
    <property type="component" value="Unassembled WGS sequence"/>
</dbReference>
<keyword evidence="2" id="KW-0645">Protease</keyword>
<evidence type="ECO:0000259" key="6">
    <source>
        <dbReference type="SMART" id="SM00645"/>
    </source>
</evidence>
<dbReference type="Gene3D" id="3.90.70.10">
    <property type="entry name" value="Cysteine proteinases"/>
    <property type="match status" value="1"/>
</dbReference>
<dbReference type="CDD" id="cd02248">
    <property type="entry name" value="Peptidase_C1A"/>
    <property type="match status" value="1"/>
</dbReference>